<dbReference type="Proteomes" id="UP000433101">
    <property type="component" value="Unassembled WGS sequence"/>
</dbReference>
<dbReference type="InterPro" id="IPR011257">
    <property type="entry name" value="DNA_glycosylase"/>
</dbReference>
<sequence length="209" mass="23504">MTQTKGQIDLEALEESELYSEALGIDLSAGSEDAYFRWFLASQLYGGRISGAIAEKTYRSFERHKLLTPEKIIAAGWDFLVDPVMREGSYVRYDESKSRQLLRNCARLMEDYGGQVSRIEEAAADSAELETRLCAFHGIGPVTANIFLRELRPFWRKADPVPLPAVVKTAEAYGIDLSAYDRKSLAFARVEAGLTRRAHHKRQVTDPAK</sequence>
<evidence type="ECO:0000313" key="1">
    <source>
        <dbReference type="EMBL" id="MXN64378.1"/>
    </source>
</evidence>
<proteinExistence type="predicted"/>
<evidence type="ECO:0008006" key="3">
    <source>
        <dbReference type="Google" id="ProtNLM"/>
    </source>
</evidence>
<name>A0A7X3S721_9HYPH</name>
<evidence type="ECO:0000313" key="2">
    <source>
        <dbReference type="Proteomes" id="UP000433101"/>
    </source>
</evidence>
<dbReference type="GO" id="GO:0006281">
    <property type="term" value="P:DNA repair"/>
    <property type="evidence" value="ECO:0007669"/>
    <property type="project" value="InterPro"/>
</dbReference>
<dbReference type="GO" id="GO:0003824">
    <property type="term" value="F:catalytic activity"/>
    <property type="evidence" value="ECO:0007669"/>
    <property type="project" value="InterPro"/>
</dbReference>
<dbReference type="EMBL" id="WUMV01000002">
    <property type="protein sequence ID" value="MXN64378.1"/>
    <property type="molecule type" value="Genomic_DNA"/>
</dbReference>
<reference evidence="1 2" key="1">
    <citation type="submission" date="2019-12" db="EMBL/GenBank/DDBJ databases">
        <authorList>
            <person name="Li M."/>
        </authorList>
    </citation>
    <scope>NUCLEOTIDE SEQUENCE [LARGE SCALE GENOMIC DNA]</scope>
    <source>
        <strain evidence="1 2">GBMRC 2046</strain>
    </source>
</reference>
<dbReference type="RefSeq" id="WP_160774606.1">
    <property type="nucleotide sequence ID" value="NZ_WUMV01000002.1"/>
</dbReference>
<comment type="caution">
    <text evidence="1">The sequence shown here is derived from an EMBL/GenBank/DDBJ whole genome shotgun (WGS) entry which is preliminary data.</text>
</comment>
<organism evidence="1 2">
    <name type="scientific">Stappia sediminis</name>
    <dbReference type="NCBI Taxonomy" id="2692190"/>
    <lineage>
        <taxon>Bacteria</taxon>
        <taxon>Pseudomonadati</taxon>
        <taxon>Pseudomonadota</taxon>
        <taxon>Alphaproteobacteria</taxon>
        <taxon>Hyphomicrobiales</taxon>
        <taxon>Stappiaceae</taxon>
        <taxon>Stappia</taxon>
    </lineage>
</organism>
<dbReference type="AlphaFoldDB" id="A0A7X3S721"/>
<keyword evidence="2" id="KW-1185">Reference proteome</keyword>
<protein>
    <recommendedName>
        <fullName evidence="3">DNA methylase</fullName>
    </recommendedName>
</protein>
<dbReference type="SUPFAM" id="SSF48150">
    <property type="entry name" value="DNA-glycosylase"/>
    <property type="match status" value="1"/>
</dbReference>
<accession>A0A7X3S721</accession>
<gene>
    <name evidence="1" type="ORF">GR183_05635</name>
</gene>
<dbReference type="Gene3D" id="1.10.340.30">
    <property type="entry name" value="Hypothetical protein, domain 2"/>
    <property type="match status" value="1"/>
</dbReference>